<evidence type="ECO:0000256" key="1">
    <source>
        <dbReference type="ARBA" id="ARBA00001933"/>
    </source>
</evidence>
<dbReference type="PANTHER" id="PTHR11601">
    <property type="entry name" value="CYSTEINE DESULFURYLASE FAMILY MEMBER"/>
    <property type="match status" value="1"/>
</dbReference>
<reference evidence="10 11" key="1">
    <citation type="submission" date="2018-08" db="EMBL/GenBank/DDBJ databases">
        <title>Murine metabolic-syndrome-specific gut microbial biobank.</title>
        <authorList>
            <person name="Liu C."/>
        </authorList>
    </citation>
    <scope>NUCLEOTIDE SEQUENCE [LARGE SCALE GENOMIC DNA]</scope>
    <source>
        <strain evidence="10 11">28</strain>
    </source>
</reference>
<evidence type="ECO:0000259" key="9">
    <source>
        <dbReference type="Pfam" id="PF00266"/>
    </source>
</evidence>
<dbReference type="InterPro" id="IPR000192">
    <property type="entry name" value="Aminotrans_V_dom"/>
</dbReference>
<feature type="domain" description="Aminotransferase class V" evidence="9">
    <location>
        <begin position="3"/>
        <end position="359"/>
    </location>
</feature>
<evidence type="ECO:0000256" key="2">
    <source>
        <dbReference type="ARBA" id="ARBA00006490"/>
    </source>
</evidence>
<comment type="caution">
    <text evidence="10">The sequence shown here is derived from an EMBL/GenBank/DDBJ whole genome shotgun (WGS) entry which is preliminary data.</text>
</comment>
<dbReference type="Gene3D" id="3.90.1150.10">
    <property type="entry name" value="Aspartate Aminotransferase, domain 1"/>
    <property type="match status" value="1"/>
</dbReference>
<dbReference type="Pfam" id="PF00266">
    <property type="entry name" value="Aminotran_5"/>
    <property type="match status" value="1"/>
</dbReference>
<name>A0A845QHP1_9FIRM</name>
<dbReference type="EMBL" id="QXWK01000008">
    <property type="protein sequence ID" value="NBH61006.1"/>
    <property type="molecule type" value="Genomic_DNA"/>
</dbReference>
<dbReference type="GO" id="GO:0031071">
    <property type="term" value="F:cysteine desulfurase activity"/>
    <property type="evidence" value="ECO:0007669"/>
    <property type="project" value="UniProtKB-EC"/>
</dbReference>
<keyword evidence="3" id="KW-0808">Transferase</keyword>
<evidence type="ECO:0000256" key="3">
    <source>
        <dbReference type="ARBA" id="ARBA00022679"/>
    </source>
</evidence>
<dbReference type="InterPro" id="IPR016454">
    <property type="entry name" value="Cysteine_dSase"/>
</dbReference>
<proteinExistence type="inferred from homology"/>
<keyword evidence="4" id="KW-0479">Metal-binding</keyword>
<dbReference type="Gene3D" id="1.10.260.50">
    <property type="match status" value="1"/>
</dbReference>
<dbReference type="PIRSF" id="PIRSF005572">
    <property type="entry name" value="NifS"/>
    <property type="match status" value="1"/>
</dbReference>
<dbReference type="GO" id="GO:0046872">
    <property type="term" value="F:metal ion binding"/>
    <property type="evidence" value="ECO:0007669"/>
    <property type="project" value="UniProtKB-KW"/>
</dbReference>
<dbReference type="SUPFAM" id="SSF53383">
    <property type="entry name" value="PLP-dependent transferases"/>
    <property type="match status" value="1"/>
</dbReference>
<dbReference type="Proteomes" id="UP000446866">
    <property type="component" value="Unassembled WGS sequence"/>
</dbReference>
<dbReference type="FunFam" id="3.40.640.10:FF:000084">
    <property type="entry name" value="IscS-like cysteine desulfurase"/>
    <property type="match status" value="1"/>
</dbReference>
<dbReference type="InterPro" id="IPR015422">
    <property type="entry name" value="PyrdxlP-dep_Trfase_small"/>
</dbReference>
<dbReference type="RefSeq" id="WP_160201278.1">
    <property type="nucleotide sequence ID" value="NZ_QXWK01000008.1"/>
</dbReference>
<dbReference type="AlphaFoldDB" id="A0A845QHP1"/>
<dbReference type="GO" id="GO:0051536">
    <property type="term" value="F:iron-sulfur cluster binding"/>
    <property type="evidence" value="ECO:0007669"/>
    <property type="project" value="UniProtKB-KW"/>
</dbReference>
<comment type="cofactor">
    <cofactor evidence="1">
        <name>pyridoxal 5'-phosphate</name>
        <dbReference type="ChEBI" id="CHEBI:597326"/>
    </cofactor>
</comment>
<evidence type="ECO:0000256" key="5">
    <source>
        <dbReference type="ARBA" id="ARBA00022898"/>
    </source>
</evidence>
<evidence type="ECO:0000256" key="4">
    <source>
        <dbReference type="ARBA" id="ARBA00022723"/>
    </source>
</evidence>
<protein>
    <submittedName>
        <fullName evidence="10">Cysteine desulfurase</fullName>
    </submittedName>
</protein>
<dbReference type="Gene3D" id="3.40.640.10">
    <property type="entry name" value="Type I PLP-dependent aspartate aminotransferase-like (Major domain)"/>
    <property type="match status" value="1"/>
</dbReference>
<gene>
    <name evidence="10" type="ORF">D0435_04985</name>
</gene>
<evidence type="ECO:0000313" key="11">
    <source>
        <dbReference type="Proteomes" id="UP000446866"/>
    </source>
</evidence>
<keyword evidence="7" id="KW-0411">Iron-sulfur</keyword>
<keyword evidence="11" id="KW-1185">Reference proteome</keyword>
<organism evidence="10 11">
    <name type="scientific">Anaerotruncus colihominis</name>
    <dbReference type="NCBI Taxonomy" id="169435"/>
    <lineage>
        <taxon>Bacteria</taxon>
        <taxon>Bacillati</taxon>
        <taxon>Bacillota</taxon>
        <taxon>Clostridia</taxon>
        <taxon>Eubacteriales</taxon>
        <taxon>Oscillospiraceae</taxon>
        <taxon>Anaerotruncus</taxon>
    </lineage>
</organism>
<sequence length="378" mass="41483">MFVYLDNSATTRQYERVTEVMKTSMEENYGNPSSLHKLGLAAEKQMRQSRKTVADSLGAKEDEVFFTSGGTESDNTALFGVARARKRTGKKIITTKVEHPAVMESCKALEAEGFQVEYIGVDDKCRLNMEELHAAINEDTILISIMAVNNETGTIMPIEEIAKIKENALLHTDAVQAYGKISLEHTGADLISVSGHKIHGPKGIGALYVRKGIRLPAFVVGGGQERHMRSGTENVPAILGFGEAVEISQKTFAERVRTMGKAREHLLAGLLDQVPDIKINSPDDGAVSVLNVSFLGTRGEVLLHTLEQDDIYVSTGSACSSNKKGRSHVLSAMGLTDKEIEGAIRFSFNEFNTIEEMDYVIDKVKNAVSRFRRLGSFR</sequence>
<evidence type="ECO:0000313" key="10">
    <source>
        <dbReference type="EMBL" id="NBH61006.1"/>
    </source>
</evidence>
<dbReference type="InterPro" id="IPR015424">
    <property type="entry name" value="PyrdxlP-dep_Trfase"/>
</dbReference>
<evidence type="ECO:0000256" key="8">
    <source>
        <dbReference type="ARBA" id="ARBA00050776"/>
    </source>
</evidence>
<evidence type="ECO:0000256" key="7">
    <source>
        <dbReference type="ARBA" id="ARBA00023014"/>
    </source>
</evidence>
<evidence type="ECO:0000256" key="6">
    <source>
        <dbReference type="ARBA" id="ARBA00023004"/>
    </source>
</evidence>
<dbReference type="PANTHER" id="PTHR11601:SF34">
    <property type="entry name" value="CYSTEINE DESULFURASE"/>
    <property type="match status" value="1"/>
</dbReference>
<dbReference type="InterPro" id="IPR015421">
    <property type="entry name" value="PyrdxlP-dep_Trfase_major"/>
</dbReference>
<keyword evidence="6" id="KW-0408">Iron</keyword>
<comment type="catalytic activity">
    <reaction evidence="8">
        <text>(sulfur carrier)-H + L-cysteine = (sulfur carrier)-SH + L-alanine</text>
        <dbReference type="Rhea" id="RHEA:43892"/>
        <dbReference type="Rhea" id="RHEA-COMP:14737"/>
        <dbReference type="Rhea" id="RHEA-COMP:14739"/>
        <dbReference type="ChEBI" id="CHEBI:29917"/>
        <dbReference type="ChEBI" id="CHEBI:35235"/>
        <dbReference type="ChEBI" id="CHEBI:57972"/>
        <dbReference type="ChEBI" id="CHEBI:64428"/>
        <dbReference type="EC" id="2.8.1.7"/>
    </reaction>
</comment>
<comment type="similarity">
    <text evidence="2">Belongs to the class-V pyridoxal-phosphate-dependent aminotransferase family. NifS/IscS subfamily.</text>
</comment>
<accession>A0A845QHP1</accession>
<keyword evidence="5" id="KW-0663">Pyridoxal phosphate</keyword>